<accession>A0A9Q2NT93</accession>
<dbReference type="RefSeq" id="WP_231036078.1">
    <property type="nucleotide sequence ID" value="NZ_JAJNGX010000034.1"/>
</dbReference>
<name>A0A9Q2NT93_9RHOB</name>
<reference evidence="1" key="1">
    <citation type="submission" date="2021-01" db="EMBL/GenBank/DDBJ databases">
        <title>Diatom-associated Roseobacters Show Island Model of Population Structure.</title>
        <authorList>
            <person name="Qu L."/>
            <person name="Feng X."/>
            <person name="Chen Y."/>
            <person name="Li L."/>
            <person name="Wang X."/>
            <person name="Hu Z."/>
            <person name="Wang H."/>
            <person name="Luo H."/>
        </authorList>
    </citation>
    <scope>NUCLEOTIDE SEQUENCE</scope>
    <source>
        <strain evidence="1">SM26-45</strain>
    </source>
</reference>
<evidence type="ECO:0000313" key="1">
    <source>
        <dbReference type="EMBL" id="MBM2357343.1"/>
    </source>
</evidence>
<dbReference type="InterPro" id="IPR009279">
    <property type="entry name" value="Portal_Mu"/>
</dbReference>
<dbReference type="Proteomes" id="UP000809337">
    <property type="component" value="Unassembled WGS sequence"/>
</dbReference>
<evidence type="ECO:0000313" key="2">
    <source>
        <dbReference type="Proteomes" id="UP000809337"/>
    </source>
</evidence>
<organism evidence="1 2">
    <name type="scientific">Pseudosulfitobacter pseudonitzschiae</name>
    <dbReference type="NCBI Taxonomy" id="1402135"/>
    <lineage>
        <taxon>Bacteria</taxon>
        <taxon>Pseudomonadati</taxon>
        <taxon>Pseudomonadota</taxon>
        <taxon>Alphaproteobacteria</taxon>
        <taxon>Rhodobacterales</taxon>
        <taxon>Roseobacteraceae</taxon>
        <taxon>Pseudosulfitobacter</taxon>
    </lineage>
</organism>
<gene>
    <name evidence="1" type="ORF">JQX14_22595</name>
</gene>
<protein>
    <submittedName>
        <fullName evidence="1">DUF935 domain-containing protein</fullName>
    </submittedName>
</protein>
<dbReference type="EMBL" id="JAFBWN010000034">
    <property type="protein sequence ID" value="MBM2357343.1"/>
    <property type="molecule type" value="Genomic_DNA"/>
</dbReference>
<sequence length="544" mass="59959">MSRLPQLLDHRGMPVRRAELREEISAPTTRGVRSPLSAYPSDGLNPERLGAILREADQGDPIRYMELAEIIEERDPHYLGVLGTRKRSVTQLPITVKEGGEEQLDLDIAKELRSWLAREELASEIFDILDAIGKGYSHTEIIWDYSSGQYWPAKLKNRKQAWFRFDRIDLETPVMLDENGQECPYPAYKFIYAQMKSKTGLPLRSGLARVATWNWLFKAYTQRDWTIFTQTYGQPLRLGKFGSGASEKDKNTLLRAVTNIGGDLAAIIPESMMIEFIEASNVGASTEHYERRSDWLDKQISKAVLGQTATTDAVTGGLGSGKEHRQVQEDIETADATQLAAILNRDLIIPWVNLNYGPRPKYPTIKLSRPEEEDLKNLAEALGPFIDRGLQVSAETIYAKFGIPAPRQGAQILHPTGQNASPAASAPTGNLAAAPESKFEYRLNTLLDQSGVVAAEQSEEASEALISPQAKMADVLADMMQAPMQSMMAQIEGMVAAAGSLEELRESLLAGFPELDADRLIETLAEGMAAAELGGRAALEVESG</sequence>
<dbReference type="Pfam" id="PF06074">
    <property type="entry name" value="Portal_Mu"/>
    <property type="match status" value="1"/>
</dbReference>
<dbReference type="AlphaFoldDB" id="A0A9Q2NT93"/>
<proteinExistence type="predicted"/>
<comment type="caution">
    <text evidence="1">The sequence shown here is derived from an EMBL/GenBank/DDBJ whole genome shotgun (WGS) entry which is preliminary data.</text>
</comment>